<dbReference type="Proteomes" id="UP000018896">
    <property type="component" value="Unassembled WGS sequence"/>
</dbReference>
<sequence length="262" mass="30190">MKVNFGNVAKNYAKFRNDLPIELLESLKHRGINFKNKKVTDLGSGTGVLSRALHKEGAVVVGVEPSNELIQEAKEMDKNEGYMINYINAFSESTTLLEDTYDYITVLRAWHWFESEQTLTEIKRILKDNGSLIVMDSGFISKGKVIADTLDIIKRYMPNGKLKSAGSKAKSKQLINGFPVEWYKEWQEHQFDLRETYKFNYNVTFTNEEWCGRVGSLSWLSGFDENERNAILNEIYIHLDKEFSGMKHNILHGCYITVLNRL</sequence>
<dbReference type="GO" id="GO:0032259">
    <property type="term" value="P:methylation"/>
    <property type="evidence" value="ECO:0007669"/>
    <property type="project" value="UniProtKB-KW"/>
</dbReference>
<evidence type="ECO:0000259" key="4">
    <source>
        <dbReference type="Pfam" id="PF08241"/>
    </source>
</evidence>
<dbReference type="EMBL" id="BAUV01000091">
    <property type="protein sequence ID" value="GAE37603.1"/>
    <property type="molecule type" value="Genomic_DNA"/>
</dbReference>
<feature type="domain" description="Methyltransferase type 11" evidence="4">
    <location>
        <begin position="41"/>
        <end position="134"/>
    </location>
</feature>
<evidence type="ECO:0000313" key="6">
    <source>
        <dbReference type="Proteomes" id="UP000018896"/>
    </source>
</evidence>
<dbReference type="InterPro" id="IPR029063">
    <property type="entry name" value="SAM-dependent_MTases_sf"/>
</dbReference>
<dbReference type="AlphaFoldDB" id="W4R130"/>
<dbReference type="RefSeq" id="WP_035668594.1">
    <property type="nucleotide sequence ID" value="NZ_BAUV01000091.1"/>
</dbReference>
<dbReference type="InterPro" id="IPR051052">
    <property type="entry name" value="Diverse_substrate_MTase"/>
</dbReference>
<keyword evidence="2 5" id="KW-0489">Methyltransferase</keyword>
<name>W4R130_HALA3</name>
<keyword evidence="6" id="KW-1185">Reference proteome</keyword>
<accession>W4R130</accession>
<dbReference type="eggNOG" id="COG2226">
    <property type="taxonomic scope" value="Bacteria"/>
</dbReference>
<dbReference type="PANTHER" id="PTHR44942">
    <property type="entry name" value="METHYLTRANSF_11 DOMAIN-CONTAINING PROTEIN"/>
    <property type="match status" value="1"/>
</dbReference>
<comment type="similarity">
    <text evidence="1">Belongs to the methyltransferase superfamily.</text>
</comment>
<evidence type="ECO:0000256" key="2">
    <source>
        <dbReference type="ARBA" id="ARBA00022603"/>
    </source>
</evidence>
<proteinExistence type="inferred from homology"/>
<comment type="caution">
    <text evidence="5">The sequence shown here is derived from an EMBL/GenBank/DDBJ whole genome shotgun (WGS) entry which is preliminary data.</text>
</comment>
<keyword evidence="3 5" id="KW-0808">Transferase</keyword>
<dbReference type="Gene3D" id="3.40.50.150">
    <property type="entry name" value="Vaccinia Virus protein VP39"/>
    <property type="match status" value="1"/>
</dbReference>
<evidence type="ECO:0000256" key="1">
    <source>
        <dbReference type="ARBA" id="ARBA00008361"/>
    </source>
</evidence>
<evidence type="ECO:0000256" key="3">
    <source>
        <dbReference type="ARBA" id="ARBA00022679"/>
    </source>
</evidence>
<reference evidence="5 6" key="1">
    <citation type="journal article" date="2014" name="Genome Announc.">
        <title>Draft Genome Sequences of Three Alkaliphilic Bacillus Strains, Bacillus wakoensis JCM 9140T, Bacillus akibai JCM 9157T, and Bacillus hemicellulosilyticus JCM 9152T.</title>
        <authorList>
            <person name="Yuki M."/>
            <person name="Oshima K."/>
            <person name="Suda W."/>
            <person name="Oshida Y."/>
            <person name="Kitamura K."/>
            <person name="Iida T."/>
            <person name="Hattori M."/>
            <person name="Ohkuma M."/>
        </authorList>
    </citation>
    <scope>NUCLEOTIDE SEQUENCE [LARGE SCALE GENOMIC DNA]</scope>
    <source>
        <strain evidence="5 6">JCM 9157</strain>
    </source>
</reference>
<evidence type="ECO:0000313" key="5">
    <source>
        <dbReference type="EMBL" id="GAE37603.1"/>
    </source>
</evidence>
<gene>
    <name evidence="5" type="ORF">JCM9157_4918</name>
</gene>
<protein>
    <submittedName>
        <fullName evidence="5">Methyltransferase</fullName>
    </submittedName>
</protein>
<dbReference type="Pfam" id="PF08241">
    <property type="entry name" value="Methyltransf_11"/>
    <property type="match status" value="1"/>
</dbReference>
<dbReference type="PANTHER" id="PTHR44942:SF4">
    <property type="entry name" value="METHYLTRANSFERASE TYPE 11 DOMAIN-CONTAINING PROTEIN"/>
    <property type="match status" value="1"/>
</dbReference>
<dbReference type="GO" id="GO:0008757">
    <property type="term" value="F:S-adenosylmethionine-dependent methyltransferase activity"/>
    <property type="evidence" value="ECO:0007669"/>
    <property type="project" value="InterPro"/>
</dbReference>
<dbReference type="OrthoDB" id="9797252at2"/>
<dbReference type="CDD" id="cd02440">
    <property type="entry name" value="AdoMet_MTases"/>
    <property type="match status" value="1"/>
</dbReference>
<dbReference type="SUPFAM" id="SSF53335">
    <property type="entry name" value="S-adenosyl-L-methionine-dependent methyltransferases"/>
    <property type="match status" value="1"/>
</dbReference>
<dbReference type="InterPro" id="IPR013216">
    <property type="entry name" value="Methyltransf_11"/>
</dbReference>
<dbReference type="STRING" id="1236973.JCM9157_4918"/>
<organism evidence="5 6">
    <name type="scientific">Halalkalibacter akibai (strain ATCC 43226 / DSM 21942 / CIP 109018 / JCM 9157 / 1139)</name>
    <name type="common">Bacillus akibai</name>
    <dbReference type="NCBI Taxonomy" id="1236973"/>
    <lineage>
        <taxon>Bacteria</taxon>
        <taxon>Bacillati</taxon>
        <taxon>Bacillota</taxon>
        <taxon>Bacilli</taxon>
        <taxon>Bacillales</taxon>
        <taxon>Bacillaceae</taxon>
        <taxon>Halalkalibacter</taxon>
    </lineage>
</organism>